<dbReference type="VEuPathDB" id="PiroplasmaDB:TA06340"/>
<gene>
    <name evidence="8" type="ORF">TAT_000090300</name>
    <name evidence="9" type="ORF">TAV_000089700</name>
</gene>
<dbReference type="SUPFAM" id="SSF57850">
    <property type="entry name" value="RING/U-box"/>
    <property type="match status" value="1"/>
</dbReference>
<dbReference type="EMBL" id="UIVS01000001">
    <property type="protein sequence ID" value="SVP90192.1"/>
    <property type="molecule type" value="Genomic_DNA"/>
</dbReference>
<accession>A0A3B0ML50</accession>
<comment type="similarity">
    <text evidence="4">Belongs to the Hakai family.</text>
</comment>
<dbReference type="InterPro" id="IPR013087">
    <property type="entry name" value="Znf_C2H2_type"/>
</dbReference>
<organism evidence="9">
    <name type="scientific">Theileria annulata</name>
    <dbReference type="NCBI Taxonomy" id="5874"/>
    <lineage>
        <taxon>Eukaryota</taxon>
        <taxon>Sar</taxon>
        <taxon>Alveolata</taxon>
        <taxon>Apicomplexa</taxon>
        <taxon>Aconoidasida</taxon>
        <taxon>Piroplasmida</taxon>
        <taxon>Theileriidae</taxon>
        <taxon>Theileria</taxon>
    </lineage>
</organism>
<evidence type="ECO:0000256" key="3">
    <source>
        <dbReference type="ARBA" id="ARBA00022833"/>
    </source>
</evidence>
<dbReference type="GO" id="GO:0030155">
    <property type="term" value="P:regulation of cell adhesion"/>
    <property type="evidence" value="ECO:0007669"/>
    <property type="project" value="TreeGrafter"/>
</dbReference>
<dbReference type="EMBL" id="UIVT01000001">
    <property type="protein sequence ID" value="SVP89050.1"/>
    <property type="molecule type" value="Genomic_DNA"/>
</dbReference>
<reference evidence="9" key="1">
    <citation type="submission" date="2018-07" db="EMBL/GenBank/DDBJ databases">
        <authorList>
            <person name="Quirk P.G."/>
            <person name="Krulwich T.A."/>
        </authorList>
    </citation>
    <scope>NUCLEOTIDE SEQUENCE</scope>
    <source>
        <strain evidence="9">Anand</strain>
    </source>
</reference>
<dbReference type="PANTHER" id="PTHR13480">
    <property type="entry name" value="E3 UBIQUITIN-PROTEIN LIGASE HAKAI-RELATED"/>
    <property type="match status" value="1"/>
</dbReference>
<evidence type="ECO:0000259" key="7">
    <source>
        <dbReference type="PROSITE" id="PS50157"/>
    </source>
</evidence>
<keyword evidence="3" id="KW-0862">Zinc</keyword>
<dbReference type="GO" id="GO:0061630">
    <property type="term" value="F:ubiquitin protein ligase activity"/>
    <property type="evidence" value="ECO:0007669"/>
    <property type="project" value="InterPro"/>
</dbReference>
<dbReference type="PROSITE" id="PS00028">
    <property type="entry name" value="ZINC_FINGER_C2H2_1"/>
    <property type="match status" value="1"/>
</dbReference>
<feature type="region of interest" description="Disordered" evidence="6">
    <location>
        <begin position="143"/>
        <end position="182"/>
    </location>
</feature>
<evidence type="ECO:0000313" key="9">
    <source>
        <dbReference type="EMBL" id="SVP90192.1"/>
    </source>
</evidence>
<evidence type="ECO:0000256" key="2">
    <source>
        <dbReference type="ARBA" id="ARBA00022771"/>
    </source>
</evidence>
<dbReference type="GO" id="GO:0008270">
    <property type="term" value="F:zinc ion binding"/>
    <property type="evidence" value="ECO:0007669"/>
    <property type="project" value="UniProtKB-KW"/>
</dbReference>
<dbReference type="AlphaFoldDB" id="A0A3B0ML50"/>
<dbReference type="PROSITE" id="PS00518">
    <property type="entry name" value="ZF_RING_1"/>
    <property type="match status" value="1"/>
</dbReference>
<keyword evidence="2 5" id="KW-0863">Zinc-finger</keyword>
<dbReference type="PROSITE" id="PS50157">
    <property type="entry name" value="ZINC_FINGER_C2H2_2"/>
    <property type="match status" value="1"/>
</dbReference>
<proteinExistence type="inferred from homology"/>
<feature type="compositionally biased region" description="Basic and acidic residues" evidence="6">
    <location>
        <begin position="152"/>
        <end position="165"/>
    </location>
</feature>
<evidence type="ECO:0000256" key="5">
    <source>
        <dbReference type="PROSITE-ProRule" id="PRU00042"/>
    </source>
</evidence>
<sequence>MLEYRPEVFTSNEFRLTGSLFCNCGVPFTNRYRNVPCYHVFCQKCINNVESQNKCKMCDSIVEKVEELHPNEDLFVCTVQRCNQAFLNFPSLKAHAKLSHSVSVDTVNDFYEKFGDVEYSIPKTQLITKDKHGFKIVSRKNVESSDSPTRCGNRDSIAKKSEKSPKRNNKSNLKEDDFESLM</sequence>
<feature type="domain" description="C2H2-type" evidence="7">
    <location>
        <begin position="75"/>
        <end position="101"/>
    </location>
</feature>
<evidence type="ECO:0000256" key="4">
    <source>
        <dbReference type="ARBA" id="ARBA00038499"/>
    </source>
</evidence>
<dbReference type="InterPro" id="IPR040383">
    <property type="entry name" value="HAKAI/CBLL2"/>
</dbReference>
<dbReference type="InterPro" id="IPR017907">
    <property type="entry name" value="Znf_RING_CS"/>
</dbReference>
<dbReference type="Gene3D" id="3.30.40.10">
    <property type="entry name" value="Zinc/RING finger domain, C3HC4 (zinc finger)"/>
    <property type="match status" value="1"/>
</dbReference>
<evidence type="ECO:0000256" key="1">
    <source>
        <dbReference type="ARBA" id="ARBA00022723"/>
    </source>
</evidence>
<protein>
    <recommendedName>
        <fullName evidence="7">C2H2-type domain-containing protein</fullName>
    </recommendedName>
</protein>
<evidence type="ECO:0000313" key="8">
    <source>
        <dbReference type="EMBL" id="SVP89050.1"/>
    </source>
</evidence>
<dbReference type="InterPro" id="IPR013083">
    <property type="entry name" value="Znf_RING/FYVE/PHD"/>
</dbReference>
<name>A0A3B0ML50_THEAN</name>
<dbReference type="GO" id="GO:0016567">
    <property type="term" value="P:protein ubiquitination"/>
    <property type="evidence" value="ECO:0007669"/>
    <property type="project" value="InterPro"/>
</dbReference>
<dbReference type="PANTHER" id="PTHR13480:SF0">
    <property type="entry name" value="E3 UBIQUITIN-PROTEIN LIGASE HAKAI"/>
    <property type="match status" value="1"/>
</dbReference>
<evidence type="ECO:0000256" key="6">
    <source>
        <dbReference type="SAM" id="MobiDB-lite"/>
    </source>
</evidence>
<keyword evidence="1" id="KW-0479">Metal-binding</keyword>